<evidence type="ECO:0000259" key="1">
    <source>
        <dbReference type="Pfam" id="PF07883"/>
    </source>
</evidence>
<comment type="caution">
    <text evidence="2">The sequence shown here is derived from an EMBL/GenBank/DDBJ whole genome shotgun (WGS) entry which is preliminary data.</text>
</comment>
<dbReference type="AlphaFoldDB" id="A0A645A1F8"/>
<dbReference type="EMBL" id="VSSQ01011334">
    <property type="protein sequence ID" value="MPM46578.1"/>
    <property type="molecule type" value="Genomic_DNA"/>
</dbReference>
<dbReference type="Gene3D" id="2.60.120.10">
    <property type="entry name" value="Jelly Rolls"/>
    <property type="match status" value="1"/>
</dbReference>
<dbReference type="Pfam" id="PF07883">
    <property type="entry name" value="Cupin_2"/>
    <property type="match status" value="1"/>
</dbReference>
<dbReference type="InterPro" id="IPR011051">
    <property type="entry name" value="RmlC_Cupin_sf"/>
</dbReference>
<accession>A0A645A1F8</accession>
<proteinExistence type="predicted"/>
<dbReference type="InterPro" id="IPR014710">
    <property type="entry name" value="RmlC-like_jellyroll"/>
</dbReference>
<organism evidence="2">
    <name type="scientific">bioreactor metagenome</name>
    <dbReference type="NCBI Taxonomy" id="1076179"/>
    <lineage>
        <taxon>unclassified sequences</taxon>
        <taxon>metagenomes</taxon>
        <taxon>ecological metagenomes</taxon>
    </lineage>
</organism>
<dbReference type="SUPFAM" id="SSF51182">
    <property type="entry name" value="RmlC-like cupins"/>
    <property type="match status" value="1"/>
</dbReference>
<feature type="domain" description="Cupin type-2" evidence="1">
    <location>
        <begin position="32"/>
        <end position="101"/>
    </location>
</feature>
<evidence type="ECO:0000313" key="2">
    <source>
        <dbReference type="EMBL" id="MPM46578.1"/>
    </source>
</evidence>
<name>A0A645A1F8_9ZZZZ</name>
<gene>
    <name evidence="2" type="ORF">SDC9_93282</name>
</gene>
<protein>
    <recommendedName>
        <fullName evidence="1">Cupin type-2 domain-containing protein</fullName>
    </recommendedName>
</protein>
<sequence>MKLEKISDKIVFNENTISKRMLFNTGKVLNFMLNLKPGQSVPPHNHENSDMIIHIVAGDQGEVVTDGNKTVVATGDVFHCDGIEMFSITNTGKENMSCFVVLTPNPSQIYSKEF</sequence>
<dbReference type="InterPro" id="IPR013096">
    <property type="entry name" value="Cupin_2"/>
</dbReference>
<reference evidence="2" key="1">
    <citation type="submission" date="2019-08" db="EMBL/GenBank/DDBJ databases">
        <authorList>
            <person name="Kucharzyk K."/>
            <person name="Murdoch R.W."/>
            <person name="Higgins S."/>
            <person name="Loffler F."/>
        </authorList>
    </citation>
    <scope>NUCLEOTIDE SEQUENCE</scope>
</reference>